<organism evidence="9 10">
    <name type="scientific">Sinanaerobacter chloroacetimidivorans</name>
    <dbReference type="NCBI Taxonomy" id="2818044"/>
    <lineage>
        <taxon>Bacteria</taxon>
        <taxon>Bacillati</taxon>
        <taxon>Bacillota</taxon>
        <taxon>Clostridia</taxon>
        <taxon>Peptostreptococcales</taxon>
        <taxon>Anaerovoracaceae</taxon>
        <taxon>Sinanaerobacter</taxon>
    </lineage>
</organism>
<gene>
    <name evidence="9" type="ORF">KCX82_18575</name>
</gene>
<dbReference type="Gene3D" id="1.20.1730.10">
    <property type="entry name" value="Sodium/glucose cotransporter"/>
    <property type="match status" value="1"/>
</dbReference>
<feature type="transmembrane region" description="Helical" evidence="8">
    <location>
        <begin position="75"/>
        <end position="94"/>
    </location>
</feature>
<proteinExistence type="inferred from homology"/>
<feature type="transmembrane region" description="Helical" evidence="8">
    <location>
        <begin position="417"/>
        <end position="439"/>
    </location>
</feature>
<reference evidence="9" key="2">
    <citation type="submission" date="2021-04" db="EMBL/GenBank/DDBJ databases">
        <authorList>
            <person name="Liu J."/>
        </authorList>
    </citation>
    <scope>NUCLEOTIDE SEQUENCE</scope>
    <source>
        <strain evidence="9">BAD-6</strain>
    </source>
</reference>
<comment type="subcellular location">
    <subcellularLocation>
        <location evidence="1">Membrane</location>
        <topology evidence="1">Multi-pass membrane protein</topology>
    </subcellularLocation>
</comment>
<comment type="caution">
    <text evidence="9">The sequence shown here is derived from an EMBL/GenBank/DDBJ whole genome shotgun (WGS) entry which is preliminary data.</text>
</comment>
<evidence type="ECO:0000256" key="4">
    <source>
        <dbReference type="ARBA" id="ARBA00022692"/>
    </source>
</evidence>
<dbReference type="CDD" id="cd10322">
    <property type="entry name" value="SLC5sbd"/>
    <property type="match status" value="1"/>
</dbReference>
<evidence type="ECO:0000256" key="3">
    <source>
        <dbReference type="ARBA" id="ARBA00022448"/>
    </source>
</evidence>
<evidence type="ECO:0000313" key="10">
    <source>
        <dbReference type="Proteomes" id="UP000675664"/>
    </source>
</evidence>
<dbReference type="Proteomes" id="UP000675664">
    <property type="component" value="Unassembled WGS sequence"/>
</dbReference>
<evidence type="ECO:0000256" key="2">
    <source>
        <dbReference type="ARBA" id="ARBA00006434"/>
    </source>
</evidence>
<feature type="transmembrane region" description="Helical" evidence="8">
    <location>
        <begin position="156"/>
        <end position="178"/>
    </location>
</feature>
<feature type="transmembrane region" description="Helical" evidence="8">
    <location>
        <begin position="230"/>
        <end position="247"/>
    </location>
</feature>
<feature type="transmembrane region" description="Helical" evidence="8">
    <location>
        <begin position="127"/>
        <end position="150"/>
    </location>
</feature>
<accession>A0A8J7W5V3</accession>
<reference evidence="9" key="1">
    <citation type="submission" date="2021-04" db="EMBL/GenBank/DDBJ databases">
        <title>Sinoanaerobacter chloroacetimidivorans sp. nov., an obligate anaerobic bacterium isolated from anaerobic sludge.</title>
        <authorList>
            <person name="Bao Y."/>
        </authorList>
    </citation>
    <scope>NUCLEOTIDE SEQUENCE</scope>
    <source>
        <strain evidence="9">BAD-6</strain>
    </source>
</reference>
<dbReference type="GO" id="GO:0005886">
    <property type="term" value="C:plasma membrane"/>
    <property type="evidence" value="ECO:0007669"/>
    <property type="project" value="TreeGrafter"/>
</dbReference>
<evidence type="ECO:0000256" key="8">
    <source>
        <dbReference type="SAM" id="Phobius"/>
    </source>
</evidence>
<dbReference type="RefSeq" id="WP_227020022.1">
    <property type="nucleotide sequence ID" value="NZ_JAGSND010000018.1"/>
</dbReference>
<dbReference type="InterPro" id="IPR038377">
    <property type="entry name" value="Na/Glc_symporter_sf"/>
</dbReference>
<feature type="transmembrane region" description="Helical" evidence="8">
    <location>
        <begin position="387"/>
        <end position="410"/>
    </location>
</feature>
<feature type="transmembrane region" description="Helical" evidence="8">
    <location>
        <begin position="6"/>
        <end position="24"/>
    </location>
</feature>
<feature type="transmembrane region" description="Helical" evidence="8">
    <location>
        <begin position="445"/>
        <end position="463"/>
    </location>
</feature>
<comment type="similarity">
    <text evidence="2 7">Belongs to the sodium:solute symporter (SSF) (TC 2.A.21) family.</text>
</comment>
<evidence type="ECO:0000256" key="5">
    <source>
        <dbReference type="ARBA" id="ARBA00022989"/>
    </source>
</evidence>
<name>A0A8J7W5V3_9FIRM</name>
<evidence type="ECO:0000256" key="7">
    <source>
        <dbReference type="RuleBase" id="RU362091"/>
    </source>
</evidence>
<dbReference type="InterPro" id="IPR001734">
    <property type="entry name" value="Na/solute_symporter"/>
</dbReference>
<protein>
    <submittedName>
        <fullName evidence="9">Sodium:solute symporter family protein</fullName>
    </submittedName>
</protein>
<dbReference type="AlphaFoldDB" id="A0A8J7W5V3"/>
<dbReference type="GO" id="GO:0022857">
    <property type="term" value="F:transmembrane transporter activity"/>
    <property type="evidence" value="ECO:0007669"/>
    <property type="project" value="InterPro"/>
</dbReference>
<keyword evidence="4 8" id="KW-0812">Transmembrane</keyword>
<evidence type="ECO:0000256" key="1">
    <source>
        <dbReference type="ARBA" id="ARBA00004141"/>
    </source>
</evidence>
<feature type="transmembrane region" description="Helical" evidence="8">
    <location>
        <begin position="361"/>
        <end position="381"/>
    </location>
</feature>
<keyword evidence="10" id="KW-1185">Reference proteome</keyword>
<keyword evidence="6 8" id="KW-0472">Membrane</keyword>
<keyword evidence="5 8" id="KW-1133">Transmembrane helix</keyword>
<evidence type="ECO:0000313" key="9">
    <source>
        <dbReference type="EMBL" id="MBR0599893.1"/>
    </source>
</evidence>
<keyword evidence="3" id="KW-0813">Transport</keyword>
<evidence type="ECO:0000256" key="6">
    <source>
        <dbReference type="ARBA" id="ARBA00023136"/>
    </source>
</evidence>
<dbReference type="PROSITE" id="PS50283">
    <property type="entry name" value="NA_SOLUT_SYMP_3"/>
    <property type="match status" value="1"/>
</dbReference>
<dbReference type="PANTHER" id="PTHR48086">
    <property type="entry name" value="SODIUM/PROLINE SYMPORTER-RELATED"/>
    <property type="match status" value="1"/>
</dbReference>
<dbReference type="Pfam" id="PF00474">
    <property type="entry name" value="SSF"/>
    <property type="match status" value="1"/>
</dbReference>
<feature type="transmembrane region" description="Helical" evidence="8">
    <location>
        <begin position="44"/>
        <end position="63"/>
    </location>
</feature>
<feature type="transmembrane region" description="Helical" evidence="8">
    <location>
        <begin position="267"/>
        <end position="288"/>
    </location>
</feature>
<dbReference type="PANTHER" id="PTHR48086:SF7">
    <property type="entry name" value="SODIUM-SOLUTE SYMPORTER-RELATED"/>
    <property type="match status" value="1"/>
</dbReference>
<feature type="transmembrane region" description="Helical" evidence="8">
    <location>
        <begin position="190"/>
        <end position="210"/>
    </location>
</feature>
<dbReference type="InterPro" id="IPR050277">
    <property type="entry name" value="Sodium:Solute_Symporter"/>
</dbReference>
<dbReference type="EMBL" id="JAGSND010000018">
    <property type="protein sequence ID" value="MBR0599893.1"/>
    <property type="molecule type" value="Genomic_DNA"/>
</dbReference>
<sequence length="498" mass="56012">MNQLTIYGVVIYIVILFILSAFFIKKALNSYEEYSLCGRKLTLLYIIFTYLGTWIGGGTIIGLSTSTYLSGVGQYWIIAVPYFTCFVFAILFLTRIRALNQISIGDMAALRYPAYNEIIRIPVSLGLIIRNVTMVGMQFSALSILITYAFGIDRNLSVLITFLVITAYTALSGLWGVVVTDIFQGTLQTLGLILLLFFTVKLSGGVEQIISFYQSNDQESFLNLMGGDQILNHIVLYFLSFGSFFLMSDQTDWERIYSAKNDKTAFWGYLIPLTITLILLLFPAYLGVFQRVLFNSEMDAEFAVYTFIMELLPSNLGILVLVSICAAIMSSADSYLLATGTIFSNDIVKRFLNQKANDKELIFWTRFFVIIAGAVGFAFALNIKDILYLWIIGIGIGASTLLPSYLAAWFSKRINTIGALSGMAAGGSYCFIWGLGFIPFTVDKIVYGSLMNAFVMILVSLFTKRPDEEDVQKTYFWSPKFRNLRKRLFTKRESVDRS</sequence>